<accession>A0A9N9Q7I9</accession>
<proteinExistence type="predicted"/>
<organism evidence="1 2">
    <name type="scientific">Hymenoscyphus albidus</name>
    <dbReference type="NCBI Taxonomy" id="595503"/>
    <lineage>
        <taxon>Eukaryota</taxon>
        <taxon>Fungi</taxon>
        <taxon>Dikarya</taxon>
        <taxon>Ascomycota</taxon>
        <taxon>Pezizomycotina</taxon>
        <taxon>Leotiomycetes</taxon>
        <taxon>Helotiales</taxon>
        <taxon>Helotiaceae</taxon>
        <taxon>Hymenoscyphus</taxon>
    </lineage>
</organism>
<protein>
    <submittedName>
        <fullName evidence="1">Uncharacterized protein</fullName>
    </submittedName>
</protein>
<evidence type="ECO:0000313" key="2">
    <source>
        <dbReference type="Proteomes" id="UP000701801"/>
    </source>
</evidence>
<evidence type="ECO:0000313" key="1">
    <source>
        <dbReference type="EMBL" id="CAG8978029.1"/>
    </source>
</evidence>
<dbReference type="Proteomes" id="UP000701801">
    <property type="component" value="Unassembled WGS sequence"/>
</dbReference>
<keyword evidence="2" id="KW-1185">Reference proteome</keyword>
<name>A0A9N9Q7I9_9HELO</name>
<dbReference type="EMBL" id="CAJVRM010000240">
    <property type="protein sequence ID" value="CAG8978029.1"/>
    <property type="molecule type" value="Genomic_DNA"/>
</dbReference>
<dbReference type="OrthoDB" id="4686328at2759"/>
<sequence length="294" mass="32465">MSDQRKSLKVPGFPSSLSFGGYTDLTDLTGKDFVAAKASSIFRYAGTDGTGDLYTHVSSDESTKRTVQLAADVEAKVGKSVLPILVAYTTNLSLGDPNIPVKTAKEKGGREVPAAYILNPEFLGTCQQQNLSPDFAMPVREALRGALEYRAVKGDIPEDITNTLKGYVSAVNWVVRLVAHDVTFGWQANIWGSKTEADLREIAKQTVDYIKSLGVYTGAYAPDFLAIDRYEADDLTIRGYGNGYCYSPSEWERFYDFCSNLNSGLDVPVMPWQIPASRLPYKTEAVSYLEEEKW</sequence>
<gene>
    <name evidence="1" type="ORF">HYALB_00000699</name>
</gene>
<dbReference type="AlphaFoldDB" id="A0A9N9Q7I9"/>
<comment type="caution">
    <text evidence="1">The sequence shown here is derived from an EMBL/GenBank/DDBJ whole genome shotgun (WGS) entry which is preliminary data.</text>
</comment>
<reference evidence="1" key="1">
    <citation type="submission" date="2021-07" db="EMBL/GenBank/DDBJ databases">
        <authorList>
            <person name="Durling M."/>
        </authorList>
    </citation>
    <scope>NUCLEOTIDE SEQUENCE</scope>
</reference>